<dbReference type="PANTHER" id="PTHR35011:SF2">
    <property type="entry name" value="2,3-DIKETO-L-GULONATE TRAP TRANSPORTER SMALL PERMEASE PROTEIN YIAM"/>
    <property type="match status" value="1"/>
</dbReference>
<comment type="subcellular location">
    <subcellularLocation>
        <location evidence="1 9">Cell inner membrane</location>
        <topology evidence="1 9">Multi-pass membrane protein</topology>
    </subcellularLocation>
</comment>
<sequence length="201" mass="22806">MRSLKAHLPFFEASRQDVGRFMKHLLKKISAFTEQLERVLIISGIIAMMVNSTANAIGRYAFNKSIFFSEELNQFLIVGVTFIGFAYAVRKGRNIRMTALYDALGYKARKVLTTIIALFTALLLFYLAYLSMFYVAELKSINRLSPALQFPVYYIYAIIPIGFAMAGLQYAMSFAMNLLHPEIYVSLDVTEEEEKDSMGAL</sequence>
<dbReference type="Proteomes" id="UP000073601">
    <property type="component" value="Unassembled WGS sequence"/>
</dbReference>
<evidence type="ECO:0000256" key="5">
    <source>
        <dbReference type="ARBA" id="ARBA00022692"/>
    </source>
</evidence>
<evidence type="ECO:0000256" key="3">
    <source>
        <dbReference type="ARBA" id="ARBA00022475"/>
    </source>
</evidence>
<accession>A0A128FCW1</accession>
<feature type="transmembrane region" description="Helical" evidence="9">
    <location>
        <begin position="111"/>
        <end position="133"/>
    </location>
</feature>
<feature type="transmembrane region" description="Helical" evidence="9">
    <location>
        <begin position="153"/>
        <end position="172"/>
    </location>
</feature>
<dbReference type="Pfam" id="PF04290">
    <property type="entry name" value="DctQ"/>
    <property type="match status" value="1"/>
</dbReference>
<comment type="similarity">
    <text evidence="8 9">Belongs to the TRAP transporter small permease family.</text>
</comment>
<keyword evidence="12" id="KW-1185">Reference proteome</keyword>
<dbReference type="GO" id="GO:0005886">
    <property type="term" value="C:plasma membrane"/>
    <property type="evidence" value="ECO:0007669"/>
    <property type="project" value="UniProtKB-SubCell"/>
</dbReference>
<proteinExistence type="inferred from homology"/>
<dbReference type="PANTHER" id="PTHR35011">
    <property type="entry name" value="2,3-DIKETO-L-GULONATE TRAP TRANSPORTER SMALL PERMEASE PROTEIN YIAM"/>
    <property type="match status" value="1"/>
</dbReference>
<feature type="domain" description="Tripartite ATP-independent periplasmic transporters DctQ component" evidence="10">
    <location>
        <begin position="48"/>
        <end position="175"/>
    </location>
</feature>
<comment type="subunit">
    <text evidence="9">The complex comprises the extracytoplasmic solute receptor protein and the two transmembrane proteins.</text>
</comment>
<dbReference type="GO" id="GO:0015740">
    <property type="term" value="P:C4-dicarboxylate transport"/>
    <property type="evidence" value="ECO:0007669"/>
    <property type="project" value="TreeGrafter"/>
</dbReference>
<evidence type="ECO:0000313" key="11">
    <source>
        <dbReference type="EMBL" id="CZF84345.1"/>
    </source>
</evidence>
<keyword evidence="4 9" id="KW-0997">Cell inner membrane</keyword>
<dbReference type="GO" id="GO:0022857">
    <property type="term" value="F:transmembrane transporter activity"/>
    <property type="evidence" value="ECO:0007669"/>
    <property type="project" value="UniProtKB-UniRule"/>
</dbReference>
<evidence type="ECO:0000256" key="6">
    <source>
        <dbReference type="ARBA" id="ARBA00022989"/>
    </source>
</evidence>
<protein>
    <recommendedName>
        <fullName evidence="9">TRAP transporter small permease protein</fullName>
    </recommendedName>
</protein>
<keyword evidence="7 9" id="KW-0472">Membrane</keyword>
<evidence type="ECO:0000256" key="8">
    <source>
        <dbReference type="ARBA" id="ARBA00038436"/>
    </source>
</evidence>
<evidence type="ECO:0000259" key="10">
    <source>
        <dbReference type="Pfam" id="PF04290"/>
    </source>
</evidence>
<comment type="function">
    <text evidence="9">Part of the tripartite ATP-independent periplasmic (TRAP) transport system.</text>
</comment>
<organism evidence="11 12">
    <name type="scientific">Grimontia marina</name>
    <dbReference type="NCBI Taxonomy" id="646534"/>
    <lineage>
        <taxon>Bacteria</taxon>
        <taxon>Pseudomonadati</taxon>
        <taxon>Pseudomonadota</taxon>
        <taxon>Gammaproteobacteria</taxon>
        <taxon>Vibrionales</taxon>
        <taxon>Vibrionaceae</taxon>
        <taxon>Grimontia</taxon>
    </lineage>
</organism>
<feature type="transmembrane region" description="Helical" evidence="9">
    <location>
        <begin position="39"/>
        <end position="62"/>
    </location>
</feature>
<evidence type="ECO:0000256" key="7">
    <source>
        <dbReference type="ARBA" id="ARBA00023136"/>
    </source>
</evidence>
<evidence type="ECO:0000313" key="12">
    <source>
        <dbReference type="Proteomes" id="UP000073601"/>
    </source>
</evidence>
<keyword evidence="2 9" id="KW-0813">Transport</keyword>
<dbReference type="InterPro" id="IPR055348">
    <property type="entry name" value="DctQ"/>
</dbReference>
<name>A0A128FCW1_9GAMM</name>
<dbReference type="EMBL" id="FIZY01000029">
    <property type="protein sequence ID" value="CZF84345.1"/>
    <property type="molecule type" value="Genomic_DNA"/>
</dbReference>
<reference evidence="12" key="1">
    <citation type="submission" date="2016-02" db="EMBL/GenBank/DDBJ databases">
        <authorList>
            <person name="Rodrigo-Torres Lidia"/>
            <person name="Arahal R.David."/>
        </authorList>
    </citation>
    <scope>NUCLEOTIDE SEQUENCE [LARGE SCALE GENOMIC DNA]</scope>
    <source>
        <strain evidence="12">CECT 8713</strain>
    </source>
</reference>
<dbReference type="AlphaFoldDB" id="A0A128FCW1"/>
<keyword evidence="3" id="KW-1003">Cell membrane</keyword>
<evidence type="ECO:0000256" key="1">
    <source>
        <dbReference type="ARBA" id="ARBA00004429"/>
    </source>
</evidence>
<keyword evidence="5 9" id="KW-0812">Transmembrane</keyword>
<evidence type="ECO:0000256" key="2">
    <source>
        <dbReference type="ARBA" id="ARBA00022448"/>
    </source>
</evidence>
<evidence type="ECO:0000256" key="9">
    <source>
        <dbReference type="RuleBase" id="RU369079"/>
    </source>
</evidence>
<gene>
    <name evidence="11" type="ORF">GMA8713_03067</name>
</gene>
<feature type="transmembrane region" description="Helical" evidence="9">
    <location>
        <begin position="74"/>
        <end position="90"/>
    </location>
</feature>
<keyword evidence="6 9" id="KW-1133">Transmembrane helix</keyword>
<dbReference type="InterPro" id="IPR007387">
    <property type="entry name" value="TRAP_DctQ"/>
</dbReference>
<evidence type="ECO:0000256" key="4">
    <source>
        <dbReference type="ARBA" id="ARBA00022519"/>
    </source>
</evidence>